<evidence type="ECO:0000256" key="1">
    <source>
        <dbReference type="SAM" id="MobiDB-lite"/>
    </source>
</evidence>
<feature type="domain" description="ABC-type glycine betaine transport system substrate-binding" evidence="3">
    <location>
        <begin position="209"/>
        <end position="370"/>
    </location>
</feature>
<dbReference type="Proteomes" id="UP000234847">
    <property type="component" value="Unassembled WGS sequence"/>
</dbReference>
<evidence type="ECO:0000313" key="4">
    <source>
        <dbReference type="EMBL" id="PKZ82120.1"/>
    </source>
</evidence>
<evidence type="ECO:0000256" key="2">
    <source>
        <dbReference type="SAM" id="SignalP"/>
    </source>
</evidence>
<dbReference type="Gene3D" id="3.40.190.120">
    <property type="entry name" value="Osmoprotection protein (prox), domain 2"/>
    <property type="match status" value="1"/>
</dbReference>
<dbReference type="InterPro" id="IPR007210">
    <property type="entry name" value="ABC_Gly_betaine_transp_sub-bd"/>
</dbReference>
<evidence type="ECO:0000313" key="5">
    <source>
        <dbReference type="Proteomes" id="UP000234847"/>
    </source>
</evidence>
<evidence type="ECO:0000259" key="3">
    <source>
        <dbReference type="Pfam" id="PF04069"/>
    </source>
</evidence>
<dbReference type="Gene3D" id="3.40.190.10">
    <property type="entry name" value="Periplasmic binding protein-like II"/>
    <property type="match status" value="1"/>
</dbReference>
<protein>
    <recommendedName>
        <fullName evidence="3">ABC-type glycine betaine transport system substrate-binding domain-containing protein</fullName>
    </recommendedName>
</protein>
<name>A0AAX0VL13_MICLU</name>
<accession>A0AAX0VL13</accession>
<feature type="chain" id="PRO_5043925798" description="ABC-type glycine betaine transport system substrate-binding domain-containing protein" evidence="2">
    <location>
        <begin position="28"/>
        <end position="390"/>
    </location>
</feature>
<keyword evidence="2" id="KW-0732">Signal</keyword>
<dbReference type="EMBL" id="PKJT01000004">
    <property type="protein sequence ID" value="PKZ82120.1"/>
    <property type="molecule type" value="Genomic_DNA"/>
</dbReference>
<dbReference type="AlphaFoldDB" id="A0AAX0VL13"/>
<feature type="region of interest" description="Disordered" evidence="1">
    <location>
        <begin position="106"/>
        <end position="169"/>
    </location>
</feature>
<dbReference type="GO" id="GO:0022857">
    <property type="term" value="F:transmembrane transporter activity"/>
    <property type="evidence" value="ECO:0007669"/>
    <property type="project" value="InterPro"/>
</dbReference>
<comment type="caution">
    <text evidence="4">The sequence shown here is derived from an EMBL/GenBank/DDBJ whole genome shotgun (WGS) entry which is preliminary data.</text>
</comment>
<organism evidence="4 5">
    <name type="scientific">Micrococcus luteus</name>
    <name type="common">Micrococcus lysodeikticus</name>
    <dbReference type="NCBI Taxonomy" id="1270"/>
    <lineage>
        <taxon>Bacteria</taxon>
        <taxon>Bacillati</taxon>
        <taxon>Actinomycetota</taxon>
        <taxon>Actinomycetes</taxon>
        <taxon>Micrococcales</taxon>
        <taxon>Micrococcaceae</taxon>
        <taxon>Micrococcus</taxon>
    </lineage>
</organism>
<gene>
    <name evidence="4" type="ORF">CYJ95_05675</name>
</gene>
<dbReference type="RefSeq" id="WP_101965825.1">
    <property type="nucleotide sequence ID" value="NZ_JBHWZX010000041.1"/>
</dbReference>
<dbReference type="SUPFAM" id="SSF53850">
    <property type="entry name" value="Periplasmic binding protein-like II"/>
    <property type="match status" value="1"/>
</dbReference>
<feature type="compositionally biased region" description="Low complexity" evidence="1">
    <location>
        <begin position="118"/>
        <end position="169"/>
    </location>
</feature>
<dbReference type="GO" id="GO:0043190">
    <property type="term" value="C:ATP-binding cassette (ABC) transporter complex"/>
    <property type="evidence" value="ECO:0007669"/>
    <property type="project" value="InterPro"/>
</dbReference>
<sequence>MSRPAHRRPTALAASALALSLALGACARQADAPPTPSASGAPITVVHGGEGLEAAVAAVLARHLRLHGHAVGDEDGVAVEQPAWSAAGGDTVAVVDTLALAAAADPAAALPSPPSPTSTPTSTPSSTPTSTPSSTPTGMEAGPSTDAVPTASTAAPSPTALPVGDPAADAPAAGRVLETLLAGQTSAAGTPQDEAPAVLSSSAGVLRLTAVVTQTTAARLELESITDLNGRCESLTAVAPPPLTAAADPDAATALRARLDRLAGCRPETWLADTEDPSAAVVADEAQVALLTDTDPEIDANTLVPLEDDGRVLPEGRLTAVGSAATLDDDAERRIAEVMSALDGDGLRELERLTTGADPLPLAEAAQYWLVDHGLEDAPEDWFVPRGSWF</sequence>
<dbReference type="PROSITE" id="PS51257">
    <property type="entry name" value="PROKAR_LIPOPROTEIN"/>
    <property type="match status" value="1"/>
</dbReference>
<reference evidence="4 5" key="1">
    <citation type="submission" date="2017-12" db="EMBL/GenBank/DDBJ databases">
        <title>Phylogenetic diversity of female urinary microbiome.</title>
        <authorList>
            <person name="Thomas-White K."/>
            <person name="Wolfe A.J."/>
        </authorList>
    </citation>
    <scope>NUCLEOTIDE SEQUENCE [LARGE SCALE GENOMIC DNA]</scope>
    <source>
        <strain evidence="4 5">UMB0038</strain>
    </source>
</reference>
<feature type="signal peptide" evidence="2">
    <location>
        <begin position="1"/>
        <end position="27"/>
    </location>
</feature>
<proteinExistence type="predicted"/>
<dbReference type="Pfam" id="PF04069">
    <property type="entry name" value="OpuAC"/>
    <property type="match status" value="1"/>
</dbReference>